<dbReference type="Gene3D" id="3.40.630.30">
    <property type="match status" value="1"/>
</dbReference>
<comment type="caution">
    <text evidence="2">The sequence shown here is derived from an EMBL/GenBank/DDBJ whole genome shotgun (WGS) entry which is preliminary data.</text>
</comment>
<reference evidence="2 3" key="1">
    <citation type="submission" date="2019-07" db="EMBL/GenBank/DDBJ databases">
        <title>Analysis of the biochemical properties, biological activity and biotechnological potential of siderophores and biosurfactants produced by Antarctic psychrotolerant bacteria.</title>
        <authorList>
            <person name="Styczynski M."/>
            <person name="Krucon T."/>
            <person name="Decewicz P."/>
            <person name="Dziewit L."/>
        </authorList>
    </citation>
    <scope>NUCLEOTIDE SEQUENCE [LARGE SCALE GENOMIC DNA]</scope>
    <source>
        <strain evidence="2 3">ANT_H27</strain>
    </source>
</reference>
<dbReference type="Proteomes" id="UP000323856">
    <property type="component" value="Unassembled WGS sequence"/>
</dbReference>
<dbReference type="EMBL" id="VOBL01000006">
    <property type="protein sequence ID" value="KAA0977638.1"/>
    <property type="molecule type" value="Genomic_DNA"/>
</dbReference>
<dbReference type="InterPro" id="IPR016181">
    <property type="entry name" value="Acyl_CoA_acyltransferase"/>
</dbReference>
<dbReference type="SUPFAM" id="SSF55729">
    <property type="entry name" value="Acyl-CoA N-acyltransferases (Nat)"/>
    <property type="match status" value="1"/>
</dbReference>
<evidence type="ECO:0000313" key="2">
    <source>
        <dbReference type="EMBL" id="KAA0977638.1"/>
    </source>
</evidence>
<accession>A0A5B0EG46</accession>
<evidence type="ECO:0000313" key="3">
    <source>
        <dbReference type="Proteomes" id="UP000323856"/>
    </source>
</evidence>
<gene>
    <name evidence="2" type="ORF">FQ154_08020</name>
</gene>
<dbReference type="Pfam" id="PF00583">
    <property type="entry name" value="Acetyltransf_1"/>
    <property type="match status" value="1"/>
</dbReference>
<name>A0A5B0EG46_9MICC</name>
<proteinExistence type="predicted"/>
<dbReference type="AlphaFoldDB" id="A0A5B0EG46"/>
<dbReference type="InterPro" id="IPR000182">
    <property type="entry name" value="GNAT_dom"/>
</dbReference>
<dbReference type="PROSITE" id="PS51186">
    <property type="entry name" value="GNAT"/>
    <property type="match status" value="1"/>
</dbReference>
<evidence type="ECO:0000259" key="1">
    <source>
        <dbReference type="PROSITE" id="PS51186"/>
    </source>
</evidence>
<protein>
    <submittedName>
        <fullName evidence="2">GNAT family N-acetyltransferase</fullName>
    </submittedName>
</protein>
<organism evidence="2 3">
    <name type="scientific">Paeniglutamicibacter gangotriensis</name>
    <dbReference type="NCBI Taxonomy" id="254787"/>
    <lineage>
        <taxon>Bacteria</taxon>
        <taxon>Bacillati</taxon>
        <taxon>Actinomycetota</taxon>
        <taxon>Actinomycetes</taxon>
        <taxon>Micrococcales</taxon>
        <taxon>Micrococcaceae</taxon>
        <taxon>Paeniglutamicibacter</taxon>
    </lineage>
</organism>
<dbReference type="GO" id="GO:0016747">
    <property type="term" value="F:acyltransferase activity, transferring groups other than amino-acyl groups"/>
    <property type="evidence" value="ECO:0007669"/>
    <property type="project" value="InterPro"/>
</dbReference>
<dbReference type="OrthoDB" id="3676098at2"/>
<sequence length="305" mass="32663">MSRLEFRPWTDGDDLALLQILGDPASPHAHQDRTMFRKDSNAPFSRALVATDQGVAVAAAVVFASTLHPTRLWLYVEVAREHRRTGLGTELVTRLRALVPQDQPAELKARYTVTAGTDAATAAGFCASLGMSEIQVARDVVVEPGGLALPLFDDDGLTLDDIGTGSVELTKLVVEFYNSIHGWDPANMTLGSAQKMLLDDNTGAQGVIVFRDRPKAKGGKILSFAISYTPARVDAPADVLLGWNPELSQDDSAEPIRGMLAMLAHQYPVKLEVDGSMVVLSSLIDVLVAANHATVIATTHIVATA</sequence>
<dbReference type="RefSeq" id="WP_149619295.1">
    <property type="nucleotide sequence ID" value="NZ_VOBL01000006.1"/>
</dbReference>
<keyword evidence="2" id="KW-0808">Transferase</keyword>
<feature type="domain" description="N-acetyltransferase" evidence="1">
    <location>
        <begin position="4"/>
        <end position="154"/>
    </location>
</feature>